<dbReference type="Proteomes" id="UP001295444">
    <property type="component" value="Chromosome 13"/>
</dbReference>
<dbReference type="EC" id="1.14.14.25" evidence="41"/>
<evidence type="ECO:0000256" key="20">
    <source>
        <dbReference type="ARBA" id="ARBA00023166"/>
    </source>
</evidence>
<keyword evidence="21" id="KW-0753">Steroid metabolism</keyword>
<keyword evidence="10 46" id="KW-0479">Metal-binding</keyword>
<evidence type="ECO:0000256" key="4">
    <source>
        <dbReference type="ARBA" id="ARBA00004389"/>
    </source>
</evidence>
<evidence type="ECO:0000256" key="46">
    <source>
        <dbReference type="PIRSR" id="PIRSR602401-1"/>
    </source>
</evidence>
<dbReference type="GO" id="GO:0030425">
    <property type="term" value="C:dendrite"/>
    <property type="evidence" value="ECO:0007669"/>
    <property type="project" value="UniProtKB-SubCell"/>
</dbReference>
<evidence type="ECO:0000256" key="22">
    <source>
        <dbReference type="ARBA" id="ARBA00023273"/>
    </source>
</evidence>
<comment type="catalytic activity">
    <reaction evidence="28">
        <text>(24S)-hydroxycholesterol + reduced [NADPH--hemoprotein reductase] + O2 = 24S,25-dihydroxycholesterol + oxidized [NADPH--hemoprotein reductase] + H2O + H(+)</text>
        <dbReference type="Rhea" id="RHEA:46384"/>
        <dbReference type="Rhea" id="RHEA-COMP:11964"/>
        <dbReference type="Rhea" id="RHEA-COMP:11965"/>
        <dbReference type="ChEBI" id="CHEBI:15377"/>
        <dbReference type="ChEBI" id="CHEBI:15378"/>
        <dbReference type="ChEBI" id="CHEBI:15379"/>
        <dbReference type="ChEBI" id="CHEBI:34310"/>
        <dbReference type="ChEBI" id="CHEBI:57618"/>
        <dbReference type="ChEBI" id="CHEBI:58210"/>
        <dbReference type="ChEBI" id="CHEBI:86074"/>
    </reaction>
    <physiologicalReaction direction="left-to-right" evidence="28">
        <dbReference type="Rhea" id="RHEA:46385"/>
    </physiologicalReaction>
</comment>
<keyword evidence="7" id="KW-0153">Cholesterol metabolism</keyword>
<dbReference type="EMBL" id="OW240924">
    <property type="protein sequence ID" value="CAH2327908.1"/>
    <property type="molecule type" value="Genomic_DNA"/>
</dbReference>
<evidence type="ECO:0000256" key="26">
    <source>
        <dbReference type="ARBA" id="ARBA00050139"/>
    </source>
</evidence>
<evidence type="ECO:0000256" key="44">
    <source>
        <dbReference type="ARBA" id="ARBA00079170"/>
    </source>
</evidence>
<proteinExistence type="inferred from homology"/>
<dbReference type="GO" id="GO:0098793">
    <property type="term" value="C:presynapse"/>
    <property type="evidence" value="ECO:0007669"/>
    <property type="project" value="UniProtKB-SubCell"/>
</dbReference>
<comment type="pathway">
    <text evidence="25">Steroid metabolism; cholesterol degradation.</text>
</comment>
<evidence type="ECO:0000256" key="15">
    <source>
        <dbReference type="ARBA" id="ARBA00023004"/>
    </source>
</evidence>
<evidence type="ECO:0000256" key="41">
    <source>
        <dbReference type="ARBA" id="ARBA00066440"/>
    </source>
</evidence>
<dbReference type="Gene3D" id="1.10.630.10">
    <property type="entry name" value="Cytochrome P450"/>
    <property type="match status" value="2"/>
</dbReference>
<comment type="catalytic activity">
    <reaction evidence="38">
        <text>progesterone + reduced [NADPH--hemoprotein reductase] + O2 = 17alpha-hydroxyprogesterone + oxidized [NADPH--hemoprotein reductase] + H2O + H(+)</text>
        <dbReference type="Rhea" id="RHEA:46308"/>
        <dbReference type="Rhea" id="RHEA-COMP:11964"/>
        <dbReference type="Rhea" id="RHEA-COMP:11965"/>
        <dbReference type="ChEBI" id="CHEBI:15377"/>
        <dbReference type="ChEBI" id="CHEBI:15378"/>
        <dbReference type="ChEBI" id="CHEBI:15379"/>
        <dbReference type="ChEBI" id="CHEBI:17026"/>
        <dbReference type="ChEBI" id="CHEBI:17252"/>
        <dbReference type="ChEBI" id="CHEBI:57618"/>
        <dbReference type="ChEBI" id="CHEBI:58210"/>
    </reaction>
    <physiologicalReaction direction="left-to-right" evidence="38">
        <dbReference type="Rhea" id="RHEA:46309"/>
    </physiologicalReaction>
</comment>
<dbReference type="GO" id="GO:0098794">
    <property type="term" value="C:postsynapse"/>
    <property type="evidence" value="ECO:0007669"/>
    <property type="project" value="UniProtKB-SubCell"/>
</dbReference>
<evidence type="ECO:0000256" key="36">
    <source>
        <dbReference type="ARBA" id="ARBA00051763"/>
    </source>
</evidence>
<keyword evidence="11" id="KW-0256">Endoplasmic reticulum</keyword>
<dbReference type="InterPro" id="IPR017972">
    <property type="entry name" value="Cyt_P450_CS"/>
</dbReference>
<keyword evidence="8 46" id="KW-0349">Heme</keyword>
<evidence type="ECO:0000256" key="11">
    <source>
        <dbReference type="ARBA" id="ARBA00022824"/>
    </source>
</evidence>
<evidence type="ECO:0000256" key="16">
    <source>
        <dbReference type="ARBA" id="ARBA00023018"/>
    </source>
</evidence>
<evidence type="ECO:0000256" key="3">
    <source>
        <dbReference type="ARBA" id="ARBA00004279"/>
    </source>
</evidence>
<evidence type="ECO:0000256" key="33">
    <source>
        <dbReference type="ARBA" id="ARBA00051527"/>
    </source>
</evidence>
<dbReference type="PRINTS" id="PR00385">
    <property type="entry name" value="P450"/>
</dbReference>
<comment type="catalytic activity">
    <reaction evidence="26">
        <text>desmosterol + reduced [NADPH--hemoprotein reductase] + O2 = (24Z),26-hydroxydesmosterol + oxidized [NADPH--hemoprotein reductase] + H2O + H(+)</text>
        <dbReference type="Rhea" id="RHEA:53236"/>
        <dbReference type="Rhea" id="RHEA-COMP:11964"/>
        <dbReference type="Rhea" id="RHEA-COMP:11965"/>
        <dbReference type="ChEBI" id="CHEBI:15377"/>
        <dbReference type="ChEBI" id="CHEBI:15378"/>
        <dbReference type="ChEBI" id="CHEBI:15379"/>
        <dbReference type="ChEBI" id="CHEBI:17737"/>
        <dbReference type="ChEBI" id="CHEBI:57618"/>
        <dbReference type="ChEBI" id="CHEBI:58210"/>
        <dbReference type="ChEBI" id="CHEBI:137053"/>
    </reaction>
    <physiologicalReaction direction="left-to-right" evidence="26">
        <dbReference type="Rhea" id="RHEA:53237"/>
    </physiologicalReaction>
</comment>
<comment type="pathway">
    <text evidence="5">Lipid metabolism; C21-steroid hormone metabolism.</text>
</comment>
<dbReference type="PANTHER" id="PTHR24293:SF1">
    <property type="entry name" value="CHOLESTEROL 24-HYDROXYLASE"/>
    <property type="match status" value="1"/>
</dbReference>
<evidence type="ECO:0000256" key="28">
    <source>
        <dbReference type="ARBA" id="ARBA00050430"/>
    </source>
</evidence>
<comment type="catalytic activity">
    <reaction evidence="35">
        <text>cholestanol + reduced [NADPH--hemoprotein reductase] + O2 = (24S)-hydroxycholestanol + oxidized [NADPH--hemoprotein reductase] + H2O + H(+)</text>
        <dbReference type="Rhea" id="RHEA:53808"/>
        <dbReference type="Rhea" id="RHEA-COMP:11964"/>
        <dbReference type="Rhea" id="RHEA-COMP:11965"/>
        <dbReference type="ChEBI" id="CHEBI:15377"/>
        <dbReference type="ChEBI" id="CHEBI:15378"/>
        <dbReference type="ChEBI" id="CHEBI:15379"/>
        <dbReference type="ChEBI" id="CHEBI:57618"/>
        <dbReference type="ChEBI" id="CHEBI:58210"/>
        <dbReference type="ChEBI" id="CHEBI:86570"/>
        <dbReference type="ChEBI" id="CHEBI:137687"/>
    </reaction>
    <physiologicalReaction direction="left-to-right" evidence="35">
        <dbReference type="Rhea" id="RHEA:53809"/>
    </physiologicalReaction>
</comment>
<feature type="binding site" description="axial binding residue" evidence="46">
    <location>
        <position position="444"/>
    </location>
    <ligand>
        <name>heme</name>
        <dbReference type="ChEBI" id="CHEBI:30413"/>
    </ligand>
    <ligandPart>
        <name>Fe</name>
        <dbReference type="ChEBI" id="CHEBI:18248"/>
    </ligandPart>
</feature>
<evidence type="ECO:0000256" key="18">
    <source>
        <dbReference type="ARBA" id="ARBA00023098"/>
    </source>
</evidence>
<dbReference type="GO" id="GO:0033781">
    <property type="term" value="F:cholesterol 24-hydroxylase activity"/>
    <property type="evidence" value="ECO:0007669"/>
    <property type="project" value="UniProtKB-EC"/>
</dbReference>
<dbReference type="InterPro" id="IPR001128">
    <property type="entry name" value="Cyt_P450"/>
</dbReference>
<evidence type="ECO:0000256" key="6">
    <source>
        <dbReference type="ARBA" id="ARBA00010617"/>
    </source>
</evidence>
<keyword evidence="19" id="KW-0472">Membrane</keyword>
<evidence type="ECO:0000256" key="14">
    <source>
        <dbReference type="ARBA" id="ARBA00023002"/>
    </source>
</evidence>
<dbReference type="InterPro" id="IPR036396">
    <property type="entry name" value="Cyt_P450_sf"/>
</dbReference>
<organism evidence="47 48">
    <name type="scientific">Pelobates cultripes</name>
    <name type="common">Western spadefoot toad</name>
    <dbReference type="NCBI Taxonomy" id="61616"/>
    <lineage>
        <taxon>Eukaryota</taxon>
        <taxon>Metazoa</taxon>
        <taxon>Chordata</taxon>
        <taxon>Craniata</taxon>
        <taxon>Vertebrata</taxon>
        <taxon>Euteleostomi</taxon>
        <taxon>Amphibia</taxon>
        <taxon>Batrachia</taxon>
        <taxon>Anura</taxon>
        <taxon>Pelobatoidea</taxon>
        <taxon>Pelobatidae</taxon>
        <taxon>Pelobates</taxon>
    </lineage>
</organism>
<evidence type="ECO:0000256" key="1">
    <source>
        <dbReference type="ARBA" id="ARBA00001971"/>
    </source>
</evidence>
<evidence type="ECO:0000256" key="34">
    <source>
        <dbReference type="ARBA" id="ARBA00051606"/>
    </source>
</evidence>
<evidence type="ECO:0000256" key="10">
    <source>
        <dbReference type="ARBA" id="ARBA00022723"/>
    </source>
</evidence>
<comment type="catalytic activity">
    <reaction evidence="34">
        <text>7alpha-hydroxycholesterol + reduced [NADPH--hemoprotein reductase] + O2 = (24S)-7alpha-dihydroxycholesterol + oxidized [NADPH--hemoprotein reductase] + H2O + H(+)</text>
        <dbReference type="Rhea" id="RHEA:46380"/>
        <dbReference type="Rhea" id="RHEA-COMP:11964"/>
        <dbReference type="Rhea" id="RHEA-COMP:11965"/>
        <dbReference type="ChEBI" id="CHEBI:15377"/>
        <dbReference type="ChEBI" id="CHEBI:15378"/>
        <dbReference type="ChEBI" id="CHEBI:15379"/>
        <dbReference type="ChEBI" id="CHEBI:17500"/>
        <dbReference type="ChEBI" id="CHEBI:37640"/>
        <dbReference type="ChEBI" id="CHEBI:57618"/>
        <dbReference type="ChEBI" id="CHEBI:58210"/>
    </reaction>
    <physiologicalReaction direction="left-to-right" evidence="34">
        <dbReference type="Rhea" id="RHEA:46381"/>
    </physiologicalReaction>
</comment>
<evidence type="ECO:0000313" key="48">
    <source>
        <dbReference type="Proteomes" id="UP001295444"/>
    </source>
</evidence>
<comment type="catalytic activity">
    <reaction evidence="32">
        <text>testosterone + reduced [NADPH--hemoprotein reductase] + O2 = 6beta,17beta-dihydroxyandrost-4-en-3-one + oxidized [NADPH--hemoprotein reductase] + H2O + H(+)</text>
        <dbReference type="Rhea" id="RHEA:46296"/>
        <dbReference type="Rhea" id="RHEA-COMP:11964"/>
        <dbReference type="Rhea" id="RHEA-COMP:11965"/>
        <dbReference type="ChEBI" id="CHEBI:15377"/>
        <dbReference type="ChEBI" id="CHEBI:15378"/>
        <dbReference type="ChEBI" id="CHEBI:15379"/>
        <dbReference type="ChEBI" id="CHEBI:17347"/>
        <dbReference type="ChEBI" id="CHEBI:34477"/>
        <dbReference type="ChEBI" id="CHEBI:57618"/>
        <dbReference type="ChEBI" id="CHEBI:58210"/>
    </reaction>
    <physiologicalReaction direction="left-to-right" evidence="32">
        <dbReference type="Rhea" id="RHEA:46297"/>
    </physiologicalReaction>
</comment>
<accession>A0AAD1TNJ7</accession>
<dbReference type="PANTHER" id="PTHR24293">
    <property type="entry name" value="CYTOCHROME P450 FAMILY 46 SUBFAMILY A"/>
    <property type="match status" value="1"/>
</dbReference>
<evidence type="ECO:0000256" key="31">
    <source>
        <dbReference type="ARBA" id="ARBA00051188"/>
    </source>
</evidence>
<comment type="catalytic activity">
    <reaction evidence="27">
        <text>testosterone + reduced [NADPH--hemoprotein reductase] + O2 = 2-hydroxytestosterone + oxidized [NADPH--hemoprotein reductase] + H2O + H(+)</text>
        <dbReference type="Rhea" id="RHEA:46300"/>
        <dbReference type="Rhea" id="RHEA-COMP:11964"/>
        <dbReference type="Rhea" id="RHEA-COMP:11965"/>
        <dbReference type="ChEBI" id="CHEBI:15377"/>
        <dbReference type="ChEBI" id="CHEBI:15378"/>
        <dbReference type="ChEBI" id="CHEBI:15379"/>
        <dbReference type="ChEBI" id="CHEBI:17347"/>
        <dbReference type="ChEBI" id="CHEBI:57618"/>
        <dbReference type="ChEBI" id="CHEBI:58210"/>
        <dbReference type="ChEBI" id="CHEBI:86013"/>
    </reaction>
    <physiologicalReaction direction="left-to-right" evidence="27">
        <dbReference type="Rhea" id="RHEA:46301"/>
    </physiologicalReaction>
</comment>
<comment type="function">
    <text evidence="40">P450 monooxygenase that plays a major role in cholesterol homeostasis in the brain. Primarily catalyzes the hydroxylation (with S stereochemistry) at C-24 of cholesterol side chain, triggering cholesterol diffusion out of neurons and its further degradation. By promoting constant cholesterol elimination in neurons, may activate the mevalonate pathway and coordinate the synthesis of new cholesterol and nonsterol isoprenoids involved in synaptic activity and learning. Further hydroxylates cholesterol derivatives and hormone steroids on both the ring and side chain of these molecules, converting them into active oxysterols involved in lipid signaling and biosynthesis. Acts as an epoxidase converting cholesta-5,24-dien-3beta-ol/desmosterol into (24S),25-epoxycholesterol, an abundant lipid ligand of nuclear NR1H2 and NR1H3 receptors shown to promote neurogenesis in developing brain. May also catalyze the oxidative metabolism of xenobiotics, such as clotrimazole.</text>
</comment>
<comment type="catalytic activity">
    <reaction evidence="36">
        <text>(24S)-hydroxycholesterol + reduced [NADPH--hemoprotein reductase] + O2 = (24S,25R)-24,26-dihydroxycholesterol + oxidized [NADPH--hemoprotein reductase] + H2O + H(+)</text>
        <dbReference type="Rhea" id="RHEA:46388"/>
        <dbReference type="Rhea" id="RHEA-COMP:11964"/>
        <dbReference type="Rhea" id="RHEA-COMP:11965"/>
        <dbReference type="ChEBI" id="CHEBI:15377"/>
        <dbReference type="ChEBI" id="CHEBI:15378"/>
        <dbReference type="ChEBI" id="CHEBI:15379"/>
        <dbReference type="ChEBI" id="CHEBI:34310"/>
        <dbReference type="ChEBI" id="CHEBI:57618"/>
        <dbReference type="ChEBI" id="CHEBI:58210"/>
        <dbReference type="ChEBI" id="CHEBI:86165"/>
    </reaction>
    <physiologicalReaction direction="left-to-right" evidence="36">
        <dbReference type="Rhea" id="RHEA:46389"/>
    </physiologicalReaction>
</comment>
<dbReference type="GO" id="GO:0005506">
    <property type="term" value="F:iron ion binding"/>
    <property type="evidence" value="ECO:0007669"/>
    <property type="project" value="InterPro"/>
</dbReference>
<comment type="catalytic activity">
    <reaction evidence="37">
        <text>7-dehydrocholesterol + reduced [NADPH--hemoprotein reductase] + O2 = cholesta-5,7-dien-3beta,24S-diol + oxidized [NADPH--hemoprotein reductase] + H2O + H(+)</text>
        <dbReference type="Rhea" id="RHEA:53244"/>
        <dbReference type="Rhea" id="RHEA-COMP:11964"/>
        <dbReference type="Rhea" id="RHEA-COMP:11965"/>
        <dbReference type="ChEBI" id="CHEBI:15377"/>
        <dbReference type="ChEBI" id="CHEBI:15378"/>
        <dbReference type="ChEBI" id="CHEBI:15379"/>
        <dbReference type="ChEBI" id="CHEBI:17759"/>
        <dbReference type="ChEBI" id="CHEBI:57618"/>
        <dbReference type="ChEBI" id="CHEBI:58210"/>
        <dbReference type="ChEBI" id="CHEBI:137061"/>
    </reaction>
    <physiologicalReaction direction="left-to-right" evidence="37">
        <dbReference type="Rhea" id="RHEA:53245"/>
    </physiologicalReaction>
</comment>
<evidence type="ECO:0000313" key="47">
    <source>
        <dbReference type="EMBL" id="CAH2327908.1"/>
    </source>
</evidence>
<dbReference type="AlphaFoldDB" id="A0AAD1TNJ7"/>
<evidence type="ECO:0000256" key="45">
    <source>
        <dbReference type="ARBA" id="ARBA00080170"/>
    </source>
</evidence>
<dbReference type="GO" id="GO:0020037">
    <property type="term" value="F:heme binding"/>
    <property type="evidence" value="ECO:0007669"/>
    <property type="project" value="InterPro"/>
</dbReference>
<evidence type="ECO:0000256" key="25">
    <source>
        <dbReference type="ARBA" id="ARBA00049645"/>
    </source>
</evidence>
<dbReference type="GO" id="GO:0005789">
    <property type="term" value="C:endoplasmic reticulum membrane"/>
    <property type="evidence" value="ECO:0007669"/>
    <property type="project" value="UniProtKB-SubCell"/>
</dbReference>
<comment type="catalytic activity">
    <reaction evidence="29">
        <text>7-dehydrocholesterol + reduced [NADPH--hemoprotein reductase] + O2 = cholesta-5,7-dien-3beta,25-diol + oxidized [NADPH--hemoprotein reductase] + H2O + H(+)</text>
        <dbReference type="Rhea" id="RHEA:53240"/>
        <dbReference type="Rhea" id="RHEA-COMP:11964"/>
        <dbReference type="Rhea" id="RHEA-COMP:11965"/>
        <dbReference type="ChEBI" id="CHEBI:15377"/>
        <dbReference type="ChEBI" id="CHEBI:15378"/>
        <dbReference type="ChEBI" id="CHEBI:15379"/>
        <dbReference type="ChEBI" id="CHEBI:17759"/>
        <dbReference type="ChEBI" id="CHEBI:57618"/>
        <dbReference type="ChEBI" id="CHEBI:58210"/>
        <dbReference type="ChEBI" id="CHEBI:137057"/>
    </reaction>
    <physiologicalReaction direction="left-to-right" evidence="29">
        <dbReference type="Rhea" id="RHEA:53241"/>
    </physiologicalReaction>
</comment>
<comment type="catalytic activity">
    <reaction evidence="39">
        <text>desmosterol + reduced [NADPH--hemoprotein reductase] + O2 = (24S)-25-epoxycholesterol + oxidized [NADPH--hemoprotein reductase] + H2O + H(+)</text>
        <dbReference type="Rhea" id="RHEA:53232"/>
        <dbReference type="Rhea" id="RHEA-COMP:11964"/>
        <dbReference type="Rhea" id="RHEA-COMP:11965"/>
        <dbReference type="ChEBI" id="CHEBI:15377"/>
        <dbReference type="ChEBI" id="CHEBI:15378"/>
        <dbReference type="ChEBI" id="CHEBI:15379"/>
        <dbReference type="ChEBI" id="CHEBI:17737"/>
        <dbReference type="ChEBI" id="CHEBI:41633"/>
        <dbReference type="ChEBI" id="CHEBI:57618"/>
        <dbReference type="ChEBI" id="CHEBI:58210"/>
    </reaction>
    <physiologicalReaction direction="left-to-right" evidence="39">
        <dbReference type="Rhea" id="RHEA:53233"/>
    </physiologicalReaction>
</comment>
<evidence type="ECO:0000256" key="17">
    <source>
        <dbReference type="ARBA" id="ARBA00023033"/>
    </source>
</evidence>
<evidence type="ECO:0000256" key="42">
    <source>
        <dbReference type="ARBA" id="ARBA00068948"/>
    </source>
</evidence>
<dbReference type="CDD" id="cd20613">
    <property type="entry name" value="CYP46A1-like"/>
    <property type="match status" value="2"/>
</dbReference>
<dbReference type="InterPro" id="IPR002401">
    <property type="entry name" value="Cyt_P450_E_grp-I"/>
</dbReference>
<keyword evidence="14" id="KW-0560">Oxidoreductase</keyword>
<evidence type="ECO:0000256" key="43">
    <source>
        <dbReference type="ARBA" id="ARBA00077287"/>
    </source>
</evidence>
<dbReference type="PROSITE" id="PS00086">
    <property type="entry name" value="CYTOCHROME_P450"/>
    <property type="match status" value="2"/>
</dbReference>
<dbReference type="SUPFAM" id="SSF48264">
    <property type="entry name" value="Cytochrome P450"/>
    <property type="match status" value="2"/>
</dbReference>
<comment type="similarity">
    <text evidence="6">Belongs to the cytochrome P450 family.</text>
</comment>
<keyword evidence="18" id="KW-0443">Lipid metabolism</keyword>
<evidence type="ECO:0000256" key="27">
    <source>
        <dbReference type="ARBA" id="ARBA00050344"/>
    </source>
</evidence>
<dbReference type="Pfam" id="PF00067">
    <property type="entry name" value="p450"/>
    <property type="match status" value="2"/>
</dbReference>
<keyword evidence="20" id="KW-1207">Sterol metabolism</keyword>
<protein>
    <recommendedName>
        <fullName evidence="42">Cholesterol 24-hydroxylase</fullName>
        <ecNumber evidence="41">1.14.14.25</ecNumber>
    </recommendedName>
    <alternativeName>
        <fullName evidence="44">Cholesterol 24-monooxygenase</fullName>
    </alternativeName>
    <alternativeName>
        <fullName evidence="43">Cholesterol 24S-hydroxylase</fullName>
    </alternativeName>
    <alternativeName>
        <fullName evidence="45">Cytochrome P450 46A1</fullName>
    </alternativeName>
</protein>
<evidence type="ECO:0000256" key="8">
    <source>
        <dbReference type="ARBA" id="ARBA00022617"/>
    </source>
</evidence>
<evidence type="ECO:0000256" key="40">
    <source>
        <dbReference type="ARBA" id="ARBA00054645"/>
    </source>
</evidence>
<evidence type="ECO:0000256" key="38">
    <source>
        <dbReference type="ARBA" id="ARBA00052074"/>
    </source>
</evidence>
<evidence type="ECO:0000256" key="24">
    <source>
        <dbReference type="ARBA" id="ARBA00034110"/>
    </source>
</evidence>
<evidence type="ECO:0000256" key="35">
    <source>
        <dbReference type="ARBA" id="ARBA00051748"/>
    </source>
</evidence>
<keyword evidence="12" id="KW-0492">Microsome</keyword>
<dbReference type="InterPro" id="IPR039983">
    <property type="entry name" value="CYP46A1"/>
</dbReference>
<comment type="subcellular location">
    <subcellularLocation>
        <location evidence="3">Cell projection</location>
        <location evidence="3">Dendrite</location>
    </subcellularLocation>
    <subcellularLocation>
        <location evidence="4">Endoplasmic reticulum membrane</location>
        <topology evidence="4">Single-pass membrane protein</topology>
    </subcellularLocation>
    <subcellularLocation>
        <location evidence="2">Microsome membrane</location>
        <topology evidence="2">Single-pass membrane protein</topology>
    </subcellularLocation>
    <subcellularLocation>
        <location evidence="24">Postsynapse</location>
    </subcellularLocation>
    <subcellularLocation>
        <location evidence="23">Presynapse</location>
    </subcellularLocation>
</comment>
<dbReference type="FunFam" id="1.10.630.10:FF:000031">
    <property type="entry name" value="cholesterol 24-hydroxylase isoform X2"/>
    <property type="match status" value="2"/>
</dbReference>
<evidence type="ECO:0000256" key="30">
    <source>
        <dbReference type="ARBA" id="ARBA00050991"/>
    </source>
</evidence>
<evidence type="ECO:0000256" key="13">
    <source>
        <dbReference type="ARBA" id="ARBA00022989"/>
    </source>
</evidence>
<keyword evidence="16" id="KW-0770">Synapse</keyword>
<evidence type="ECO:0000256" key="5">
    <source>
        <dbReference type="ARBA" id="ARBA00005108"/>
    </source>
</evidence>
<keyword evidence="13" id="KW-1133">Transmembrane helix</keyword>
<keyword evidence="17" id="KW-0503">Monooxygenase</keyword>
<evidence type="ECO:0000256" key="29">
    <source>
        <dbReference type="ARBA" id="ARBA00050696"/>
    </source>
</evidence>
<reference evidence="47" key="1">
    <citation type="submission" date="2022-03" db="EMBL/GenBank/DDBJ databases">
        <authorList>
            <person name="Alioto T."/>
            <person name="Alioto T."/>
            <person name="Gomez Garrido J."/>
        </authorList>
    </citation>
    <scope>NUCLEOTIDE SEQUENCE</scope>
</reference>
<evidence type="ECO:0000256" key="2">
    <source>
        <dbReference type="ARBA" id="ARBA00004111"/>
    </source>
</evidence>
<comment type="catalytic activity">
    <reaction evidence="33">
        <text>4beta-hydroxycholesterol + reduced [NADPH--hemoprotein reductase] + O2 = 4beta,24S-dihydroxycholesterol + oxidized [NADPH--hemoprotein reductase] + H2O + H(+)</text>
        <dbReference type="Rhea" id="RHEA:46392"/>
        <dbReference type="Rhea" id="RHEA-COMP:11964"/>
        <dbReference type="Rhea" id="RHEA-COMP:11965"/>
        <dbReference type="ChEBI" id="CHEBI:15377"/>
        <dbReference type="ChEBI" id="CHEBI:15378"/>
        <dbReference type="ChEBI" id="CHEBI:15379"/>
        <dbReference type="ChEBI" id="CHEBI:57618"/>
        <dbReference type="ChEBI" id="CHEBI:58210"/>
        <dbReference type="ChEBI" id="CHEBI:85778"/>
        <dbReference type="ChEBI" id="CHEBI:86087"/>
    </reaction>
    <physiologicalReaction direction="left-to-right" evidence="33">
        <dbReference type="Rhea" id="RHEA:46393"/>
    </physiologicalReaction>
</comment>
<evidence type="ECO:0000256" key="12">
    <source>
        <dbReference type="ARBA" id="ARBA00022848"/>
    </source>
</evidence>
<keyword evidence="22" id="KW-0966">Cell projection</keyword>
<evidence type="ECO:0000256" key="9">
    <source>
        <dbReference type="ARBA" id="ARBA00022692"/>
    </source>
</evidence>
<keyword evidence="48" id="KW-1185">Reference proteome</keyword>
<gene>
    <name evidence="47" type="ORF">PECUL_23A032118</name>
</gene>
<name>A0AAD1TNJ7_PELCU</name>
<comment type="catalytic activity">
    <reaction evidence="30">
        <text>cholesterol + reduced [NADPH--hemoprotein reductase] + O2 = (24S)-hydroxycholesterol + oxidized [NADPH--hemoprotein reductase] + H2O + H(+)</text>
        <dbReference type="Rhea" id="RHEA:22716"/>
        <dbReference type="Rhea" id="RHEA-COMP:11964"/>
        <dbReference type="Rhea" id="RHEA-COMP:11965"/>
        <dbReference type="ChEBI" id="CHEBI:15377"/>
        <dbReference type="ChEBI" id="CHEBI:15378"/>
        <dbReference type="ChEBI" id="CHEBI:15379"/>
        <dbReference type="ChEBI" id="CHEBI:16113"/>
        <dbReference type="ChEBI" id="CHEBI:34310"/>
        <dbReference type="ChEBI" id="CHEBI:57618"/>
        <dbReference type="ChEBI" id="CHEBI:58210"/>
        <dbReference type="EC" id="1.14.14.25"/>
    </reaction>
    <physiologicalReaction direction="left-to-right" evidence="30">
        <dbReference type="Rhea" id="RHEA:22717"/>
    </physiologicalReaction>
</comment>
<evidence type="ECO:0000256" key="21">
    <source>
        <dbReference type="ARBA" id="ARBA00023221"/>
    </source>
</evidence>
<comment type="cofactor">
    <cofactor evidence="1 46">
        <name>heme</name>
        <dbReference type="ChEBI" id="CHEBI:30413"/>
    </cofactor>
</comment>
<dbReference type="PRINTS" id="PR00463">
    <property type="entry name" value="EP450I"/>
</dbReference>
<evidence type="ECO:0000256" key="37">
    <source>
        <dbReference type="ARBA" id="ARBA00051817"/>
    </source>
</evidence>
<evidence type="ECO:0000256" key="39">
    <source>
        <dbReference type="ARBA" id="ARBA00052870"/>
    </source>
</evidence>
<evidence type="ECO:0000256" key="32">
    <source>
        <dbReference type="ARBA" id="ARBA00051503"/>
    </source>
</evidence>
<comment type="catalytic activity">
    <reaction evidence="31">
        <text>testosterone + reduced [NADPH--hemoprotein reductase] + O2 = 16beta,17beta-dihydroxyandrost-4-en-3-one + oxidized [NADPH--hemoprotein reductase] + H2O + H(+)</text>
        <dbReference type="Rhea" id="RHEA:46304"/>
        <dbReference type="Rhea" id="RHEA-COMP:11964"/>
        <dbReference type="Rhea" id="RHEA-COMP:11965"/>
        <dbReference type="ChEBI" id="CHEBI:15377"/>
        <dbReference type="ChEBI" id="CHEBI:15378"/>
        <dbReference type="ChEBI" id="CHEBI:15379"/>
        <dbReference type="ChEBI" id="CHEBI:17347"/>
        <dbReference type="ChEBI" id="CHEBI:57618"/>
        <dbReference type="ChEBI" id="CHEBI:58210"/>
        <dbReference type="ChEBI" id="CHEBI:83027"/>
    </reaction>
    <physiologicalReaction direction="left-to-right" evidence="31">
        <dbReference type="Rhea" id="RHEA:46305"/>
    </physiologicalReaction>
</comment>
<evidence type="ECO:0000256" key="19">
    <source>
        <dbReference type="ARBA" id="ARBA00023136"/>
    </source>
</evidence>
<evidence type="ECO:0000256" key="7">
    <source>
        <dbReference type="ARBA" id="ARBA00022548"/>
    </source>
</evidence>
<keyword evidence="15 46" id="KW-0408">Iron</keyword>
<dbReference type="GO" id="GO:0006707">
    <property type="term" value="P:cholesterol catabolic process"/>
    <property type="evidence" value="ECO:0007669"/>
    <property type="project" value="InterPro"/>
</dbReference>
<sequence>MGLWVLLTWASLLLLSLAVICFLLYCGYIQHVHMKSDHIPGPPRDSFLFGHSSTIMKIAQNENEILYDQFLEWVKRYGPLIRINILHNVIILAVSPEAVKECLMSPKYQKDWFYDRMASMFGVRFLGKGLLSDRNYDHWHQQRRVIDPAFSKLYLIGLMAPFNENAEHLTQVLLEKADGKQVVKMHDLMNRLTLDIIAKVAFAMDLNCLEDKDTPFPRAISLVMKGMVETRNPLAKYMPGKQAIIRDVRESIRFLREIATKCIEKRRRAIEDGDDVPEDILTQIFKGAALEEEFDPETLIDNFITFFIAGQETTANQLSFAVMELARNPEILEKVQAEVDEVIGSKRDLDYEDLGKLKYLSQILKETLRLYPTAPGTSRGLQEDLVIEGVRIPSKATVIFNSYIMGRMEEYYDDPLTFNPDRFGPDAPKPYFTYFPFSLGPRSCIGRVFAQMEAKVVMAKLLQRFEFKLVEGQSFKILDTGTLRPLDGVICTLRQRTTKKMLCRVGSGSRQQRSGGLAVICFLLYCGYIQYIHMKFDHIPGPPRDSFLFGHSPTIMKMTKNNVLVYDLFLEWVKLYGPIIRINGLHRVMILAASPEAVKECLMSPKYQKDWFYDRVASLFGVRFLGKGLVTDRDYDHWHKQRRVMDPAFSKAYLIGLMAPFNENAEHLMEVLSEKADGKQEIKMHDLLNRMTLDIIAKVAFAMDLNCLEDKETPFPRAISVIMKGMVETRNPLAKYMPGKRAFIRDVKESIGFLREMATKCIEKRRRAIEDGDDVPDDILTQIFKGAALEEEFDPETLIDNFITFFIAGQETTANQLSFAVMELARNPEILEKVQAEVDEVIGFKRDLDYEDLGKLKYLSQVLKETLRLYPTAPGTSRGLQEDLLIDGVRIPSPVTIFFNSYIMGRMEEYYDDPQTFNPDRFGPDAPKPYFTYFPFSLGPRSCIGRVFAQMEAKVVMAKLLQRFEFKLVEGQSFKILDNGTLRPLDGVICTLRQRTTKKTL</sequence>
<keyword evidence="9" id="KW-0812">Transmembrane</keyword>
<evidence type="ECO:0000256" key="23">
    <source>
        <dbReference type="ARBA" id="ARBA00034106"/>
    </source>
</evidence>